<reference evidence="13" key="1">
    <citation type="submission" date="2011-07" db="EMBL/GenBank/DDBJ databases">
        <authorList>
            <consortium name="Caenorhabditis brenneri Sequencing and Analysis Consortium"/>
            <person name="Wilson R.K."/>
        </authorList>
    </citation>
    <scope>NUCLEOTIDE SEQUENCE [LARGE SCALE GENOMIC DNA]</scope>
    <source>
        <strain evidence="13">PB2801</strain>
    </source>
</reference>
<dbReference type="PROSITE" id="PS51843">
    <property type="entry name" value="NR_LBD"/>
    <property type="match status" value="1"/>
</dbReference>
<evidence type="ECO:0000256" key="1">
    <source>
        <dbReference type="ARBA" id="ARBA00005993"/>
    </source>
</evidence>
<dbReference type="GO" id="GO:0043565">
    <property type="term" value="F:sequence-specific DNA binding"/>
    <property type="evidence" value="ECO:0007669"/>
    <property type="project" value="InterPro"/>
</dbReference>
<name>G0N1Y2_CAEBE</name>
<dbReference type="OrthoDB" id="5771769at2759"/>
<evidence type="ECO:0000259" key="11">
    <source>
        <dbReference type="PROSITE" id="PS51843"/>
    </source>
</evidence>
<dbReference type="PRINTS" id="PR00047">
    <property type="entry name" value="STROIDFINGER"/>
</dbReference>
<proteinExistence type="inferred from homology"/>
<dbReference type="HOGENOM" id="CLU_007368_3_0_1"/>
<accession>G0N1Y2</accession>
<evidence type="ECO:0000256" key="2">
    <source>
        <dbReference type="ARBA" id="ARBA00022723"/>
    </source>
</evidence>
<dbReference type="Gene3D" id="3.30.50.10">
    <property type="entry name" value="Erythroid Transcription Factor GATA-1, subunit A"/>
    <property type="match status" value="1"/>
</dbReference>
<dbReference type="OMA" id="AHEWAFL"/>
<sequence>MLSVKKRKVEEEDAEERLCRVCLGPGVANFYRVFSCISCKSFFSRTTDSNLQYTCRFENKCYQSEIRDEMIRRCAACRYEKCIRVGMVPCTTLESLLAISLGGPTDIALLLEKLKKMNEKREERMMNFYLKQDPNLEEVLMNPKANPMKRIHEHTVISAHKWAFLDVYSRILGFLEFNFVNDIKIEDKKTLFAFNSMRALLLGGAMRMKRAGRDKLTTPKGGDAYPDIVYQMFPAQLLNSVCCKPVCRLIELEITTEEFLILMMILFCNPTINGLTNDAREILSSVQLKFRSVLYHMCQMRHQRNAPSRFVDILSLLTTINNADQELQNISMLFQSMVPEFKFSRLVEDTFVRVGHTAPAPRALPRRR</sequence>
<dbReference type="InParanoid" id="G0N1Y2"/>
<dbReference type="InterPro" id="IPR000536">
    <property type="entry name" value="Nucl_hrmn_rcpt_lig-bd"/>
</dbReference>
<dbReference type="SUPFAM" id="SSF57716">
    <property type="entry name" value="Glucocorticoid receptor-like (DNA-binding domain)"/>
    <property type="match status" value="1"/>
</dbReference>
<evidence type="ECO:0000256" key="6">
    <source>
        <dbReference type="ARBA" id="ARBA00023125"/>
    </source>
</evidence>
<keyword evidence="7" id="KW-0804">Transcription</keyword>
<keyword evidence="4" id="KW-0862">Zinc</keyword>
<dbReference type="SMART" id="SM00399">
    <property type="entry name" value="ZnF_C4"/>
    <property type="match status" value="1"/>
</dbReference>
<evidence type="ECO:0000313" key="13">
    <source>
        <dbReference type="Proteomes" id="UP000008068"/>
    </source>
</evidence>
<dbReference type="Pfam" id="PF00104">
    <property type="entry name" value="Hormone_recep"/>
    <property type="match status" value="1"/>
</dbReference>
<dbReference type="AlphaFoldDB" id="G0N1Y2"/>
<dbReference type="InterPro" id="IPR001628">
    <property type="entry name" value="Znf_hrmn_rcpt"/>
</dbReference>
<dbReference type="Gene3D" id="1.10.565.10">
    <property type="entry name" value="Retinoid X Receptor"/>
    <property type="match status" value="1"/>
</dbReference>
<dbReference type="PROSITE" id="PS51030">
    <property type="entry name" value="NUCLEAR_REC_DBD_2"/>
    <property type="match status" value="1"/>
</dbReference>
<evidence type="ECO:0000256" key="8">
    <source>
        <dbReference type="ARBA" id="ARBA00023170"/>
    </source>
</evidence>
<keyword evidence="5" id="KW-0805">Transcription regulation</keyword>
<keyword evidence="3" id="KW-0863">Zinc-finger</keyword>
<evidence type="ECO:0000256" key="7">
    <source>
        <dbReference type="ARBA" id="ARBA00023163"/>
    </source>
</evidence>
<dbReference type="EMBL" id="GL379828">
    <property type="protein sequence ID" value="EGT50355.1"/>
    <property type="molecule type" value="Genomic_DNA"/>
</dbReference>
<keyword evidence="13" id="KW-1185">Reference proteome</keyword>
<keyword evidence="9" id="KW-0539">Nucleus</keyword>
<evidence type="ECO:0000256" key="4">
    <source>
        <dbReference type="ARBA" id="ARBA00022833"/>
    </source>
</evidence>
<evidence type="ECO:0000256" key="3">
    <source>
        <dbReference type="ARBA" id="ARBA00022771"/>
    </source>
</evidence>
<dbReference type="SUPFAM" id="SSF48508">
    <property type="entry name" value="Nuclear receptor ligand-binding domain"/>
    <property type="match status" value="1"/>
</dbReference>
<organism evidence="13">
    <name type="scientific">Caenorhabditis brenneri</name>
    <name type="common">Nematode worm</name>
    <dbReference type="NCBI Taxonomy" id="135651"/>
    <lineage>
        <taxon>Eukaryota</taxon>
        <taxon>Metazoa</taxon>
        <taxon>Ecdysozoa</taxon>
        <taxon>Nematoda</taxon>
        <taxon>Chromadorea</taxon>
        <taxon>Rhabditida</taxon>
        <taxon>Rhabditina</taxon>
        <taxon>Rhabditomorpha</taxon>
        <taxon>Rhabditoidea</taxon>
        <taxon>Rhabditidae</taxon>
        <taxon>Peloderinae</taxon>
        <taxon>Caenorhabditis</taxon>
    </lineage>
</organism>
<dbReference type="InterPro" id="IPR035500">
    <property type="entry name" value="NHR-like_dom_sf"/>
</dbReference>
<dbReference type="GO" id="GO:0003700">
    <property type="term" value="F:DNA-binding transcription factor activity"/>
    <property type="evidence" value="ECO:0007669"/>
    <property type="project" value="InterPro"/>
</dbReference>
<dbReference type="PANTHER" id="PTHR45886">
    <property type="entry name" value="NUCLEAR HORMONE RECEPTOR FAMILY-RELATED-RELATED"/>
    <property type="match status" value="1"/>
</dbReference>
<comment type="similarity">
    <text evidence="1">Belongs to the nuclear hormone receptor family.</text>
</comment>
<feature type="domain" description="NR LBD" evidence="11">
    <location>
        <begin position="117"/>
        <end position="353"/>
    </location>
</feature>
<dbReference type="Pfam" id="PF00105">
    <property type="entry name" value="zf-C4"/>
    <property type="match status" value="1"/>
</dbReference>
<keyword evidence="8" id="KW-0675">Receptor</keyword>
<evidence type="ECO:0000256" key="5">
    <source>
        <dbReference type="ARBA" id="ARBA00023015"/>
    </source>
</evidence>
<gene>
    <name evidence="12" type="primary">Cbn-nhr-281</name>
    <name evidence="12" type="ORF">CAEBREN_12264</name>
</gene>
<dbReference type="eggNOG" id="KOG3575">
    <property type="taxonomic scope" value="Eukaryota"/>
</dbReference>
<dbReference type="SMART" id="SM00430">
    <property type="entry name" value="HOLI"/>
    <property type="match status" value="1"/>
</dbReference>
<dbReference type="Proteomes" id="UP000008068">
    <property type="component" value="Unassembled WGS sequence"/>
</dbReference>
<keyword evidence="6" id="KW-0238">DNA-binding</keyword>
<evidence type="ECO:0000313" key="12">
    <source>
        <dbReference type="EMBL" id="EGT50355.1"/>
    </source>
</evidence>
<evidence type="ECO:0000259" key="10">
    <source>
        <dbReference type="PROSITE" id="PS51030"/>
    </source>
</evidence>
<dbReference type="STRING" id="135651.G0N1Y2"/>
<dbReference type="PANTHER" id="PTHR45886:SF2">
    <property type="entry name" value="NUCLEAR HORMONE RECEPTOR FAMILY-RELATED"/>
    <property type="match status" value="1"/>
</dbReference>
<dbReference type="InterPro" id="IPR013088">
    <property type="entry name" value="Znf_NHR/GATA"/>
</dbReference>
<keyword evidence="2" id="KW-0479">Metal-binding</keyword>
<dbReference type="GO" id="GO:0008270">
    <property type="term" value="F:zinc ion binding"/>
    <property type="evidence" value="ECO:0007669"/>
    <property type="project" value="UniProtKB-KW"/>
</dbReference>
<dbReference type="FunCoup" id="G0N1Y2">
    <property type="interactions" value="7"/>
</dbReference>
<feature type="domain" description="Nuclear receptor" evidence="10">
    <location>
        <begin position="16"/>
        <end position="94"/>
    </location>
</feature>
<protein>
    <submittedName>
        <fullName evidence="12">CBN-NHR-281 protein</fullName>
    </submittedName>
</protein>
<evidence type="ECO:0000256" key="9">
    <source>
        <dbReference type="ARBA" id="ARBA00023242"/>
    </source>
</evidence>